<evidence type="ECO:0000313" key="2">
    <source>
        <dbReference type="Proteomes" id="UP000015361"/>
    </source>
</evidence>
<gene>
    <name evidence="1" type="ORF">O9U_00520</name>
</gene>
<dbReference type="AlphaFoldDB" id="S6F441"/>
<accession>S6F441</accession>
<organism evidence="1 2">
    <name type="scientific">Lactococcus lactis subsp. lactis A12</name>
    <dbReference type="NCBI Taxonomy" id="1137134"/>
    <lineage>
        <taxon>Bacteria</taxon>
        <taxon>Bacillati</taxon>
        <taxon>Bacillota</taxon>
        <taxon>Bacilli</taxon>
        <taxon>Lactobacillales</taxon>
        <taxon>Streptococcaceae</taxon>
        <taxon>Lactococcus</taxon>
    </lineage>
</organism>
<dbReference type="EMBL" id="CBLU010000003">
    <property type="protein sequence ID" value="CDG03559.1"/>
    <property type="molecule type" value="Genomic_DNA"/>
</dbReference>
<sequence>MIKIITGSSCSRNASAWLITYNISFEEKKSMR</sequence>
<name>S6F441_LACLL</name>
<reference evidence="1 2" key="1">
    <citation type="journal article" date="2013" name="Appl. Environ. Microbiol.">
        <title>The Carbohydrate Metabolism Signature of Lactococcus lactis Strain A12 Reveals Its Sourdough Ecosystem Origin.</title>
        <authorList>
            <person name="Passerini D."/>
            <person name="Coddeville M."/>
            <person name="Le Bourgeois P."/>
            <person name="Loubiere P."/>
            <person name="Ritzenthaler P."/>
            <person name="Fontagne-Faucher C."/>
            <person name="Daveran-Mingot M.L."/>
            <person name="Cocaign-Bousquet M."/>
        </authorList>
    </citation>
    <scope>NUCLEOTIDE SEQUENCE [LARGE SCALE GENOMIC DNA]</scope>
    <source>
        <strain evidence="1 2">A12</strain>
    </source>
</reference>
<comment type="caution">
    <text evidence="1">The sequence shown here is derived from an EMBL/GenBank/DDBJ whole genome shotgun (WGS) entry which is preliminary data.</text>
</comment>
<proteinExistence type="predicted"/>
<protein>
    <submittedName>
        <fullName evidence="1">Uncharacterized protein</fullName>
    </submittedName>
</protein>
<evidence type="ECO:0000313" key="1">
    <source>
        <dbReference type="EMBL" id="CDG03559.1"/>
    </source>
</evidence>
<dbReference type="Proteomes" id="UP000015361">
    <property type="component" value="Unassembled WGS sequence"/>
</dbReference>